<keyword evidence="2" id="KW-1185">Reference proteome</keyword>
<dbReference type="GO" id="GO:0003824">
    <property type="term" value="F:catalytic activity"/>
    <property type="evidence" value="ECO:0007669"/>
    <property type="project" value="InterPro"/>
</dbReference>
<dbReference type="KEGG" id="gbi:PG2T_02675"/>
<dbReference type="SUPFAM" id="SSF89796">
    <property type="entry name" value="CoA-transferase family III (CaiB/BaiF)"/>
    <property type="match status" value="1"/>
</dbReference>
<dbReference type="EMBL" id="CP014671">
    <property type="protein sequence ID" value="ANX03199.1"/>
    <property type="molecule type" value="Genomic_DNA"/>
</dbReference>
<reference evidence="2" key="1">
    <citation type="submission" date="2016-03" db="EMBL/GenBank/DDBJ databases">
        <title>Complete genome sequence of Solimmundus cernigliae, representing a novel lineage of polycyclic aromatic hydrocarbon degraders within the Gammaproteobacteria.</title>
        <authorList>
            <person name="Singleton D.R."/>
            <person name="Dickey A.N."/>
            <person name="Scholl E.H."/>
            <person name="Wright F.A."/>
            <person name="Aitken M.D."/>
        </authorList>
    </citation>
    <scope>NUCLEOTIDE SEQUENCE [LARGE SCALE GENOMIC DNA]</scope>
    <source>
        <strain evidence="2">TR3.2</strain>
    </source>
</reference>
<dbReference type="InterPro" id="IPR003673">
    <property type="entry name" value="CoA-Trfase_fam_III"/>
</dbReference>
<dbReference type="OrthoDB" id="9058532at2"/>
<proteinExistence type="predicted"/>
<sequence>MFAPLAGVRVLELAPFLPGPFAGAQLLALGAEVVKLEPPGGDPGRHLPDELFAMNNRGKKSVCVDLKAPGAGAFVQRLVAGFDVVLEGFRPGVAARLGVDYDTLKQARPDLVYCSLSGFGQTGPRAALPGHDLTYLAAGGALARPGHWQGPPQRPGVPVADTAGGLFAALAVVSALLRRAATGEGAYLDASLTDAALSLAACRGLAPAQSRTHLHPANDLFTCRDGALIAAGLLEDHFFDGFVAALGEAGAALRAPQYADLTSRQRHGDALQAELKALFASRDAGDWEALAEAHRLPMVRVQDVAEALAEQSPGAAAPAFPVCVDGAPLPAPAQPAPTLGADAAAVLAAIGYDAAAVAALAAAGVLILSPTEPS</sequence>
<dbReference type="InterPro" id="IPR044855">
    <property type="entry name" value="CoA-Trfase_III_dom3_sf"/>
</dbReference>
<dbReference type="InterPro" id="IPR050509">
    <property type="entry name" value="CoA-transferase_III"/>
</dbReference>
<evidence type="ECO:0000313" key="2">
    <source>
        <dbReference type="Proteomes" id="UP000092952"/>
    </source>
</evidence>
<organism evidence="1 2">
    <name type="scientific">Immundisolibacter cernigliae</name>
    <dbReference type="NCBI Taxonomy" id="1810504"/>
    <lineage>
        <taxon>Bacteria</taxon>
        <taxon>Pseudomonadati</taxon>
        <taxon>Pseudomonadota</taxon>
        <taxon>Gammaproteobacteria</taxon>
        <taxon>Immundisolibacterales</taxon>
        <taxon>Immundisolibacteraceae</taxon>
        <taxon>Immundisolibacter</taxon>
    </lineage>
</organism>
<dbReference type="Gene3D" id="3.40.50.10540">
    <property type="entry name" value="Crotonobetainyl-coa:carnitine coa-transferase, domain 1"/>
    <property type="match status" value="1"/>
</dbReference>
<dbReference type="STRING" id="1810504.PG2T_02675"/>
<accession>A0A1B1YR16</accession>
<evidence type="ECO:0000313" key="1">
    <source>
        <dbReference type="EMBL" id="ANX03199.1"/>
    </source>
</evidence>
<dbReference type="RefSeq" id="WP_068802704.1">
    <property type="nucleotide sequence ID" value="NZ_CP014671.1"/>
</dbReference>
<dbReference type="PANTHER" id="PTHR48228:SF5">
    <property type="entry name" value="ALPHA-METHYLACYL-COA RACEMASE"/>
    <property type="match status" value="1"/>
</dbReference>
<evidence type="ECO:0008006" key="3">
    <source>
        <dbReference type="Google" id="ProtNLM"/>
    </source>
</evidence>
<dbReference type="Proteomes" id="UP000092952">
    <property type="component" value="Chromosome"/>
</dbReference>
<dbReference type="PANTHER" id="PTHR48228">
    <property type="entry name" value="SUCCINYL-COA--D-CITRAMALATE COA-TRANSFERASE"/>
    <property type="match status" value="1"/>
</dbReference>
<dbReference type="InterPro" id="IPR023606">
    <property type="entry name" value="CoA-Trfase_III_dom_1_sf"/>
</dbReference>
<dbReference type="InParanoid" id="A0A1B1YR16"/>
<gene>
    <name evidence="1" type="ORF">PG2T_02675</name>
</gene>
<dbReference type="Pfam" id="PF02515">
    <property type="entry name" value="CoA_transf_3"/>
    <property type="match status" value="1"/>
</dbReference>
<protein>
    <recommendedName>
        <fullName evidence="3">Carnitine dehydratase</fullName>
    </recommendedName>
</protein>
<dbReference type="Gene3D" id="3.30.1540.10">
    <property type="entry name" value="formyl-coa transferase, domain 3"/>
    <property type="match status" value="1"/>
</dbReference>
<name>A0A1B1YR16_9GAMM</name>
<dbReference type="AlphaFoldDB" id="A0A1B1YR16"/>